<keyword evidence="1" id="KW-0812">Transmembrane</keyword>
<organism evidence="2 3">
    <name type="scientific">Halomicrobium mukohataei</name>
    <dbReference type="NCBI Taxonomy" id="57705"/>
    <lineage>
        <taxon>Archaea</taxon>
        <taxon>Methanobacteriati</taxon>
        <taxon>Methanobacteriota</taxon>
        <taxon>Stenosarchaea group</taxon>
        <taxon>Halobacteria</taxon>
        <taxon>Halobacteriales</taxon>
        <taxon>Haloarculaceae</taxon>
        <taxon>Halomicrobium</taxon>
    </lineage>
</organism>
<keyword evidence="1" id="KW-0472">Membrane</keyword>
<evidence type="ECO:0000313" key="3">
    <source>
        <dbReference type="Proteomes" id="UP000297053"/>
    </source>
</evidence>
<accession>A0A4D6KC33</accession>
<reference evidence="2 3" key="1">
    <citation type="submission" date="2019-04" db="EMBL/GenBank/DDBJ databases">
        <title>Complete genome sequence of Arthrobacter sp. ZXY-2 associated with effective atrazine degradation and salt adaptation.</title>
        <authorList>
            <person name="Zhao X."/>
        </authorList>
    </citation>
    <scope>NUCLEOTIDE SEQUENCE [LARGE SCALE GENOMIC DNA]</scope>
    <source>
        <strain evidence="3">ZP60</strain>
    </source>
</reference>
<gene>
    <name evidence="2" type="ORF">E5139_10710</name>
</gene>
<keyword evidence="1" id="KW-1133">Transmembrane helix</keyword>
<name>A0A4D6KC33_9EURY</name>
<sequence length="117" mass="12347">MTTEPLATHAASGSTPLQSTASPGQLLVLLFFLGFVLSVVLSIIILIKGVQSYRRTHDSALLGMAAGILLLSGVPLVVNLILGNTTGASTETIRIVTDLTRLSGLGLILFVIYRTQR</sequence>
<dbReference type="EMBL" id="CP039375">
    <property type="protein sequence ID" value="QCD66088.1"/>
    <property type="molecule type" value="Genomic_DNA"/>
</dbReference>
<feature type="transmembrane region" description="Helical" evidence="1">
    <location>
        <begin position="59"/>
        <end position="81"/>
    </location>
</feature>
<proteinExistence type="predicted"/>
<dbReference type="KEGG" id="halz:E5139_10710"/>
<dbReference type="AlphaFoldDB" id="A0A4D6KC33"/>
<dbReference type="GeneID" id="42179412"/>
<feature type="transmembrane region" description="Helical" evidence="1">
    <location>
        <begin position="93"/>
        <end position="113"/>
    </location>
</feature>
<evidence type="ECO:0000313" key="2">
    <source>
        <dbReference type="EMBL" id="QCD66088.1"/>
    </source>
</evidence>
<reference evidence="2 3" key="2">
    <citation type="submission" date="2019-04" db="EMBL/GenBank/DDBJ databases">
        <authorList>
            <person name="Yang S."/>
            <person name="Wei W."/>
        </authorList>
    </citation>
    <scope>NUCLEOTIDE SEQUENCE [LARGE SCALE GENOMIC DNA]</scope>
    <source>
        <strain evidence="3">ZP60</strain>
    </source>
</reference>
<evidence type="ECO:0000256" key="1">
    <source>
        <dbReference type="SAM" id="Phobius"/>
    </source>
</evidence>
<dbReference type="RefSeq" id="WP_015762475.1">
    <property type="nucleotide sequence ID" value="NZ_CP039375.1"/>
</dbReference>
<feature type="transmembrane region" description="Helical" evidence="1">
    <location>
        <begin position="26"/>
        <end position="47"/>
    </location>
</feature>
<dbReference type="Proteomes" id="UP000297053">
    <property type="component" value="Chromosome"/>
</dbReference>
<protein>
    <submittedName>
        <fullName evidence="2">Uncharacterized protein</fullName>
    </submittedName>
</protein>